<keyword evidence="1" id="KW-0472">Membrane</keyword>
<protein>
    <submittedName>
        <fullName evidence="2">Uncharacterized protein</fullName>
    </submittedName>
</protein>
<dbReference type="Proteomes" id="UP000219439">
    <property type="component" value="Unassembled WGS sequence"/>
</dbReference>
<dbReference type="AlphaFoldDB" id="A0A285PCP4"/>
<accession>A0A285PCP4</accession>
<keyword evidence="1" id="KW-1133">Transmembrane helix</keyword>
<evidence type="ECO:0000313" key="2">
    <source>
        <dbReference type="EMBL" id="SNZ19482.1"/>
    </source>
</evidence>
<dbReference type="EMBL" id="OBEL01000002">
    <property type="protein sequence ID" value="SNZ19482.1"/>
    <property type="molecule type" value="Genomic_DNA"/>
</dbReference>
<gene>
    <name evidence="2" type="ORF">SAMN06265368_2571</name>
</gene>
<evidence type="ECO:0000313" key="3">
    <source>
        <dbReference type="Proteomes" id="UP000219439"/>
    </source>
</evidence>
<evidence type="ECO:0000256" key="1">
    <source>
        <dbReference type="SAM" id="Phobius"/>
    </source>
</evidence>
<proteinExistence type="predicted"/>
<sequence length="47" mass="5366">MLAPKRGWRRARKLTCCGELATVTTCFGIVFLLCQQILKRHLYGLAK</sequence>
<keyword evidence="3" id="KW-1185">Reference proteome</keyword>
<organism evidence="2 3">
    <name type="scientific">Cohaesibacter gelatinilyticus</name>
    <dbReference type="NCBI Taxonomy" id="372072"/>
    <lineage>
        <taxon>Bacteria</taxon>
        <taxon>Pseudomonadati</taxon>
        <taxon>Pseudomonadota</taxon>
        <taxon>Alphaproteobacteria</taxon>
        <taxon>Hyphomicrobiales</taxon>
        <taxon>Cohaesibacteraceae</taxon>
    </lineage>
</organism>
<reference evidence="2 3" key="1">
    <citation type="submission" date="2017-09" db="EMBL/GenBank/DDBJ databases">
        <authorList>
            <person name="Ehlers B."/>
            <person name="Leendertz F.H."/>
        </authorList>
    </citation>
    <scope>NUCLEOTIDE SEQUENCE [LARGE SCALE GENOMIC DNA]</scope>
    <source>
        <strain evidence="2 3">DSM 18289</strain>
    </source>
</reference>
<name>A0A285PCP4_9HYPH</name>
<keyword evidence="1" id="KW-0812">Transmembrane</keyword>
<feature type="transmembrane region" description="Helical" evidence="1">
    <location>
        <begin position="20"/>
        <end position="38"/>
    </location>
</feature>